<sequence length="680" mass="78444">MPVKWLSSDSLQLGVCYYPEHWDESLWEDDFRRMKELGLSIIRVAEFAWTIFEPEDGIFAFELFDRALDAAHRHGLQVIMGTPTATPPAWLTHRYPEVLNARQDGIVYRHGQRRHYNYSSPIYRFYCERIVRKMARHYSGHPAVVGWQIDNELNCETNEYHSEADHIAFRQWARNKYGTLDKLNEAWGTVFWSQTYTDWEQVFLTRPTPSNSPNPHQLLDEKRFVSDNTIAFARLQADILRECAPNQWVTTNGLFGHLDNHAMNDELLDFFSYDSYPQFSSLENPENNTSLRDRRWSLALSETRSISSTFCVMEQQSGPGGWVNRMEMPAPRPGQARLWTYQSIAHGADMVLFFRWRTATMGTEIYWHGINDYHNRPNRRVREVGQIGEELNRIGALITGRKFIARIAWLEDYDNSWDAEFDVWVKPLRRQSRETWHKALQERHLPVDIAYMRENTTLEQLRQYSVIVYAHAAILTEERAALLDAYVRGGGTLIMGARTGYKDRRGQCRMIPFPGLAADWCGVTVEDFTLCNPNYPAASVQWNDGETDETPTALFNEVLSVESASVDVMATYTSAYYSGGVALTRNRHGEGSAWYLGSAFTEAIVHGILDRIVVNSPADGWVELPKQVELAIRGNIVFLLNYSHEPVWLNFLEPVSELLSGEERNGRVELAPYEVLLIKR</sequence>
<protein>
    <recommendedName>
        <fullName evidence="3 8">Beta-galactosidase</fullName>
        <shortName evidence="8">Beta-gal</shortName>
        <ecNumber evidence="3 8">3.2.1.23</ecNumber>
    </recommendedName>
</protein>
<evidence type="ECO:0000259" key="12">
    <source>
        <dbReference type="Pfam" id="PF08532"/>
    </source>
</evidence>
<dbReference type="Pfam" id="PF08533">
    <property type="entry name" value="Glyco_hydro_42C"/>
    <property type="match status" value="1"/>
</dbReference>
<gene>
    <name evidence="14" type="ORF">FPL14_20370</name>
</gene>
<dbReference type="GO" id="GO:0004565">
    <property type="term" value="F:beta-galactosidase activity"/>
    <property type="evidence" value="ECO:0007669"/>
    <property type="project" value="UniProtKB-EC"/>
</dbReference>
<evidence type="ECO:0000313" key="14">
    <source>
        <dbReference type="EMBL" id="QMV43273.1"/>
    </source>
</evidence>
<dbReference type="Gene3D" id="3.20.20.80">
    <property type="entry name" value="Glycosidases"/>
    <property type="match status" value="1"/>
</dbReference>
<evidence type="ECO:0000256" key="3">
    <source>
        <dbReference type="ARBA" id="ARBA00012756"/>
    </source>
</evidence>
<accession>A0A7G5C239</accession>
<feature type="domain" description="Glycoside hydrolase family 42 N-terminal" evidence="11">
    <location>
        <begin position="16"/>
        <end position="393"/>
    </location>
</feature>
<dbReference type="KEGG" id="cchl:FPL14_20370"/>
<dbReference type="AlphaFoldDB" id="A0A7G5C239"/>
<reference evidence="14 15" key="1">
    <citation type="submission" date="2019-07" db="EMBL/GenBank/DDBJ databases">
        <authorList>
            <person name="Kim J.K."/>
            <person name="Cheong H.-M."/>
            <person name="Choi Y."/>
            <person name="Hwang K.J."/>
            <person name="Lee S."/>
            <person name="Choi C."/>
        </authorList>
    </citation>
    <scope>NUCLEOTIDE SEQUENCE [LARGE SCALE GENOMIC DNA]</scope>
    <source>
        <strain evidence="14 15">KS 22</strain>
    </source>
</reference>
<evidence type="ECO:0000256" key="6">
    <source>
        <dbReference type="ARBA" id="ARBA00022833"/>
    </source>
</evidence>
<keyword evidence="6" id="KW-0862">Zinc</keyword>
<comment type="catalytic activity">
    <reaction evidence="1 8">
        <text>Hydrolysis of terminal non-reducing beta-D-galactose residues in beta-D-galactosides.</text>
        <dbReference type="EC" id="3.2.1.23"/>
    </reaction>
</comment>
<keyword evidence="7 8" id="KW-0326">Glycosidase</keyword>
<dbReference type="InterPro" id="IPR017853">
    <property type="entry name" value="GH"/>
</dbReference>
<keyword evidence="4" id="KW-0479">Metal-binding</keyword>
<dbReference type="GO" id="GO:0006012">
    <property type="term" value="P:galactose metabolic process"/>
    <property type="evidence" value="ECO:0007669"/>
    <property type="project" value="InterPro"/>
</dbReference>
<dbReference type="InterPro" id="IPR013738">
    <property type="entry name" value="Beta_galactosidase_Trimer"/>
</dbReference>
<organism evidence="14 15">
    <name type="scientific">Cohnella cholangitidis</name>
    <dbReference type="NCBI Taxonomy" id="2598458"/>
    <lineage>
        <taxon>Bacteria</taxon>
        <taxon>Bacillati</taxon>
        <taxon>Bacillota</taxon>
        <taxon>Bacilli</taxon>
        <taxon>Bacillales</taxon>
        <taxon>Paenibacillaceae</taxon>
        <taxon>Cohnella</taxon>
    </lineage>
</organism>
<dbReference type="SUPFAM" id="SSF51445">
    <property type="entry name" value="(Trans)glycosidases"/>
    <property type="match status" value="1"/>
</dbReference>
<dbReference type="PANTHER" id="PTHR36447">
    <property type="entry name" value="BETA-GALACTOSIDASE GANA"/>
    <property type="match status" value="1"/>
</dbReference>
<feature type="active site" description="Proton donor" evidence="9">
    <location>
        <position position="152"/>
    </location>
</feature>
<dbReference type="InterPro" id="IPR029062">
    <property type="entry name" value="Class_I_gatase-like"/>
</dbReference>
<evidence type="ECO:0000256" key="9">
    <source>
        <dbReference type="PIRSR" id="PIRSR001084-1"/>
    </source>
</evidence>
<dbReference type="Gene3D" id="2.60.40.1180">
    <property type="entry name" value="Golgi alpha-mannosidase II"/>
    <property type="match status" value="1"/>
</dbReference>
<evidence type="ECO:0000256" key="7">
    <source>
        <dbReference type="ARBA" id="ARBA00023295"/>
    </source>
</evidence>
<name>A0A7G5C239_9BACL</name>
<dbReference type="CDD" id="cd03143">
    <property type="entry name" value="A4_beta-galactosidase_middle_domain"/>
    <property type="match status" value="1"/>
</dbReference>
<dbReference type="EMBL" id="CP041969">
    <property type="protein sequence ID" value="QMV43273.1"/>
    <property type="molecule type" value="Genomic_DNA"/>
</dbReference>
<feature type="binding site" evidence="10">
    <location>
        <position position="322"/>
    </location>
    <ligand>
        <name>substrate</name>
    </ligand>
</feature>
<comment type="similarity">
    <text evidence="2 8">Belongs to the glycosyl hydrolase 42 family.</text>
</comment>
<dbReference type="SUPFAM" id="SSF52317">
    <property type="entry name" value="Class I glutamine amidotransferase-like"/>
    <property type="match status" value="1"/>
</dbReference>
<dbReference type="InterPro" id="IPR003476">
    <property type="entry name" value="Glyco_hydro_42"/>
</dbReference>
<evidence type="ECO:0000259" key="13">
    <source>
        <dbReference type="Pfam" id="PF08533"/>
    </source>
</evidence>
<evidence type="ECO:0000256" key="5">
    <source>
        <dbReference type="ARBA" id="ARBA00022801"/>
    </source>
</evidence>
<evidence type="ECO:0000256" key="2">
    <source>
        <dbReference type="ARBA" id="ARBA00005940"/>
    </source>
</evidence>
<keyword evidence="15" id="KW-1185">Reference proteome</keyword>
<evidence type="ECO:0000259" key="11">
    <source>
        <dbReference type="Pfam" id="PF02449"/>
    </source>
</evidence>
<dbReference type="RefSeq" id="WP_182299507.1">
    <property type="nucleotide sequence ID" value="NZ_CP041969.1"/>
</dbReference>
<feature type="domain" description="Beta-galactosidase C-terminal" evidence="13">
    <location>
        <begin position="628"/>
        <end position="679"/>
    </location>
</feature>
<dbReference type="GO" id="GO:0009341">
    <property type="term" value="C:beta-galactosidase complex"/>
    <property type="evidence" value="ECO:0007669"/>
    <property type="project" value="InterPro"/>
</dbReference>
<dbReference type="PIRSF" id="PIRSF001084">
    <property type="entry name" value="B-galactosidase"/>
    <property type="match status" value="1"/>
</dbReference>
<evidence type="ECO:0000256" key="10">
    <source>
        <dbReference type="PIRSR" id="PIRSR001084-2"/>
    </source>
</evidence>
<dbReference type="InterPro" id="IPR013739">
    <property type="entry name" value="Beta_galactosidase_C"/>
</dbReference>
<dbReference type="Pfam" id="PF08532">
    <property type="entry name" value="Glyco_hydro_42M"/>
    <property type="match status" value="1"/>
</dbReference>
<dbReference type="Gene3D" id="3.40.50.880">
    <property type="match status" value="1"/>
</dbReference>
<evidence type="ECO:0000256" key="8">
    <source>
        <dbReference type="PIRNR" id="PIRNR001084"/>
    </source>
</evidence>
<proteinExistence type="inferred from homology"/>
<dbReference type="Proteomes" id="UP000515679">
    <property type="component" value="Chromosome"/>
</dbReference>
<evidence type="ECO:0000256" key="4">
    <source>
        <dbReference type="ARBA" id="ARBA00022723"/>
    </source>
</evidence>
<feature type="binding site" evidence="10">
    <location>
        <position position="151"/>
    </location>
    <ligand>
        <name>substrate</name>
    </ligand>
</feature>
<dbReference type="InterPro" id="IPR013529">
    <property type="entry name" value="Glyco_hydro_42_N"/>
</dbReference>
<feature type="domain" description="Beta-galactosidase trimerisation" evidence="12">
    <location>
        <begin position="406"/>
        <end position="612"/>
    </location>
</feature>
<dbReference type="EC" id="3.2.1.23" evidence="3 8"/>
<feature type="binding site" evidence="10">
    <location>
        <position position="113"/>
    </location>
    <ligand>
        <name>substrate</name>
    </ligand>
</feature>
<dbReference type="PANTHER" id="PTHR36447:SF2">
    <property type="entry name" value="BETA-GALACTOSIDASE YESZ"/>
    <property type="match status" value="1"/>
</dbReference>
<feature type="active site" description="Nucleophile" evidence="9">
    <location>
        <position position="314"/>
    </location>
</feature>
<dbReference type="Pfam" id="PF02449">
    <property type="entry name" value="Glyco_hydro_42"/>
    <property type="match status" value="1"/>
</dbReference>
<dbReference type="GO" id="GO:0046872">
    <property type="term" value="F:metal ion binding"/>
    <property type="evidence" value="ECO:0007669"/>
    <property type="project" value="UniProtKB-KW"/>
</dbReference>
<dbReference type="InterPro" id="IPR013780">
    <property type="entry name" value="Glyco_hydro_b"/>
</dbReference>
<evidence type="ECO:0000256" key="1">
    <source>
        <dbReference type="ARBA" id="ARBA00001412"/>
    </source>
</evidence>
<keyword evidence="5 8" id="KW-0378">Hydrolase</keyword>
<evidence type="ECO:0000313" key="15">
    <source>
        <dbReference type="Proteomes" id="UP000515679"/>
    </source>
</evidence>